<proteinExistence type="predicted"/>
<sequence length="236" mass="25561">MTAPFARIVNLSHVHDPGVTPLYPGDPEFAAETVATIEEDGYFLRYIRQGEHTGTHWGAPIHFDPEGLAADELESEDLLLPAVRIDVREKCAGNRDYAISVEDLREWEQRCGRIPGGAAVVAWTGWDALWGTPEFLGVGEFEGRQPGFAPEAVRWLLETGRLGRRGALGIDTFGPDLGADESYTVSKLLYREHRISLECLGNLAALPETGAWVLAGGAIHRGGSGSPAGVYALIPD</sequence>
<comment type="caution">
    <text evidence="1">The sequence shown here is derived from an EMBL/GenBank/DDBJ whole genome shotgun (WGS) entry which is preliminary data.</text>
</comment>
<organism evidence="1 2">
    <name type="scientific">Nocardia transvalensis</name>
    <dbReference type="NCBI Taxonomy" id="37333"/>
    <lineage>
        <taxon>Bacteria</taxon>
        <taxon>Bacillati</taxon>
        <taxon>Actinomycetota</taxon>
        <taxon>Actinomycetes</taxon>
        <taxon>Mycobacteriales</taxon>
        <taxon>Nocardiaceae</taxon>
        <taxon>Nocardia</taxon>
    </lineage>
</organism>
<dbReference type="GO" id="GO:0004061">
    <property type="term" value="F:arylformamidase activity"/>
    <property type="evidence" value="ECO:0007669"/>
    <property type="project" value="InterPro"/>
</dbReference>
<dbReference type="Gene3D" id="3.50.30.50">
    <property type="entry name" value="Putative cyclase"/>
    <property type="match status" value="1"/>
</dbReference>
<gene>
    <name evidence="1" type="ORF">BJY24_002228</name>
</gene>
<reference evidence="1 2" key="1">
    <citation type="submission" date="2020-08" db="EMBL/GenBank/DDBJ databases">
        <title>Sequencing the genomes of 1000 actinobacteria strains.</title>
        <authorList>
            <person name="Klenk H.-P."/>
        </authorList>
    </citation>
    <scope>NUCLEOTIDE SEQUENCE [LARGE SCALE GENOMIC DNA]</scope>
    <source>
        <strain evidence="1 2">DSM 43582</strain>
    </source>
</reference>
<dbReference type="PANTHER" id="PTHR31118">
    <property type="entry name" value="CYCLASE-LIKE PROTEIN 2"/>
    <property type="match status" value="1"/>
</dbReference>
<name>A0A7W9PC05_9NOCA</name>
<dbReference type="AlphaFoldDB" id="A0A7W9PC05"/>
<dbReference type="Proteomes" id="UP000540412">
    <property type="component" value="Unassembled WGS sequence"/>
</dbReference>
<evidence type="ECO:0000313" key="2">
    <source>
        <dbReference type="Proteomes" id="UP000540412"/>
    </source>
</evidence>
<dbReference type="Pfam" id="PF04199">
    <property type="entry name" value="Cyclase"/>
    <property type="match status" value="1"/>
</dbReference>
<dbReference type="SUPFAM" id="SSF102198">
    <property type="entry name" value="Putative cyclase"/>
    <property type="match status" value="1"/>
</dbReference>
<keyword evidence="2" id="KW-1185">Reference proteome</keyword>
<dbReference type="PANTHER" id="PTHR31118:SF12">
    <property type="entry name" value="CYCLASE-LIKE PROTEIN 2"/>
    <property type="match status" value="1"/>
</dbReference>
<dbReference type="InterPro" id="IPR007325">
    <property type="entry name" value="KFase/CYL"/>
</dbReference>
<dbReference type="RefSeq" id="WP_040745029.1">
    <property type="nucleotide sequence ID" value="NZ_JACHIT010000001.1"/>
</dbReference>
<dbReference type="GO" id="GO:0019441">
    <property type="term" value="P:L-tryptophan catabolic process to kynurenine"/>
    <property type="evidence" value="ECO:0007669"/>
    <property type="project" value="InterPro"/>
</dbReference>
<protein>
    <submittedName>
        <fullName evidence="1">Kynurenine formamidase</fullName>
    </submittedName>
</protein>
<dbReference type="EMBL" id="JACHIT010000001">
    <property type="protein sequence ID" value="MBB5913361.1"/>
    <property type="molecule type" value="Genomic_DNA"/>
</dbReference>
<evidence type="ECO:0000313" key="1">
    <source>
        <dbReference type="EMBL" id="MBB5913361.1"/>
    </source>
</evidence>
<dbReference type="InterPro" id="IPR037175">
    <property type="entry name" value="KFase_sf"/>
</dbReference>
<accession>A0A7W9PC05</accession>